<organism evidence="1 2">
    <name type="scientific">Dactylosporangium vinaceum</name>
    <dbReference type="NCBI Taxonomy" id="53362"/>
    <lineage>
        <taxon>Bacteria</taxon>
        <taxon>Bacillati</taxon>
        <taxon>Actinomycetota</taxon>
        <taxon>Actinomycetes</taxon>
        <taxon>Micromonosporales</taxon>
        <taxon>Micromonosporaceae</taxon>
        <taxon>Dactylosporangium</taxon>
    </lineage>
</organism>
<protein>
    <submittedName>
        <fullName evidence="1">Uncharacterized protein</fullName>
    </submittedName>
</protein>
<name>A0ABV5MF31_9ACTN</name>
<proteinExistence type="predicted"/>
<accession>A0ABV5MF31</accession>
<keyword evidence="2" id="KW-1185">Reference proteome</keyword>
<sequence>MTTDFYTADPMATRSRGQGFREFFATLLRPPAVQQPELEFELTEVRTDAPIALAAKGEAFDFYVRPTFTWRAEDMVRTRFEELVDAYTPDALQALRDRAERLARAFEPHRSQDLEHEINRLLAARNWALGPKHERITCQPEVFVLPDRRVREAMQPYWRQRIEMQTEHELAMRRAELTRERTQAWSRAMAALETDSRNRHAAALVGHEAFATAFTAMTQGRKDELLKLIDLLEKAGHGFNGLGLYEYAEGLDAALAEYRKRAAMDETG</sequence>
<dbReference type="Proteomes" id="UP001589608">
    <property type="component" value="Unassembled WGS sequence"/>
</dbReference>
<gene>
    <name evidence="1" type="ORF">ACFFTR_30590</name>
</gene>
<reference evidence="1 2" key="1">
    <citation type="submission" date="2024-09" db="EMBL/GenBank/DDBJ databases">
        <authorList>
            <person name="Sun Q."/>
            <person name="Mori K."/>
        </authorList>
    </citation>
    <scope>NUCLEOTIDE SEQUENCE [LARGE SCALE GENOMIC DNA]</scope>
    <source>
        <strain evidence="1 2">JCM 3307</strain>
    </source>
</reference>
<evidence type="ECO:0000313" key="1">
    <source>
        <dbReference type="EMBL" id="MFB9447464.1"/>
    </source>
</evidence>
<comment type="caution">
    <text evidence="1">The sequence shown here is derived from an EMBL/GenBank/DDBJ whole genome shotgun (WGS) entry which is preliminary data.</text>
</comment>
<evidence type="ECO:0000313" key="2">
    <source>
        <dbReference type="Proteomes" id="UP001589608"/>
    </source>
</evidence>
<dbReference type="RefSeq" id="WP_223100669.1">
    <property type="nucleotide sequence ID" value="NZ_CP061913.1"/>
</dbReference>
<dbReference type="EMBL" id="JBHMCA010000053">
    <property type="protein sequence ID" value="MFB9447464.1"/>
    <property type="molecule type" value="Genomic_DNA"/>
</dbReference>